<feature type="domain" description="DUF4440" evidence="1">
    <location>
        <begin position="10"/>
        <end position="112"/>
    </location>
</feature>
<evidence type="ECO:0000313" key="2">
    <source>
        <dbReference type="EMBL" id="WSE33687.1"/>
    </source>
</evidence>
<organism evidence="2 3">
    <name type="scientific">Amycolatopsis rhabdoformis</name>
    <dbReference type="NCBI Taxonomy" id="1448059"/>
    <lineage>
        <taxon>Bacteria</taxon>
        <taxon>Bacillati</taxon>
        <taxon>Actinomycetota</taxon>
        <taxon>Actinomycetes</taxon>
        <taxon>Pseudonocardiales</taxon>
        <taxon>Pseudonocardiaceae</taxon>
        <taxon>Amycolatopsis</taxon>
    </lineage>
</organism>
<gene>
    <name evidence="2" type="ORF">VSH64_16500</name>
</gene>
<evidence type="ECO:0000259" key="1">
    <source>
        <dbReference type="Pfam" id="PF14534"/>
    </source>
</evidence>
<reference evidence="2 3" key="1">
    <citation type="journal article" date="2015" name="Int. J. Syst. Evol. Microbiol.">
        <title>Amycolatopsis rhabdoformis sp. nov., an actinomycete isolated from a tropical forest soil.</title>
        <authorList>
            <person name="Souza W.R."/>
            <person name="Silva R.E."/>
            <person name="Goodfellow M."/>
            <person name="Busarakam K."/>
            <person name="Figueiro F.S."/>
            <person name="Ferreira D."/>
            <person name="Rodrigues-Filho E."/>
            <person name="Moraes L.A.B."/>
            <person name="Zucchi T.D."/>
        </authorList>
    </citation>
    <scope>NUCLEOTIDE SEQUENCE [LARGE SCALE GENOMIC DNA]</scope>
    <source>
        <strain evidence="2 3">NCIMB 14900</strain>
    </source>
</reference>
<keyword evidence="3" id="KW-1185">Reference proteome</keyword>
<dbReference type="EMBL" id="CP142149">
    <property type="protein sequence ID" value="WSE33687.1"/>
    <property type="molecule type" value="Genomic_DNA"/>
</dbReference>
<protein>
    <submittedName>
        <fullName evidence="2">DUF4440 domain-containing protein</fullName>
    </submittedName>
</protein>
<dbReference type="Pfam" id="PF14534">
    <property type="entry name" value="DUF4440"/>
    <property type="match status" value="1"/>
</dbReference>
<dbReference type="Gene3D" id="3.10.450.50">
    <property type="match status" value="1"/>
</dbReference>
<name>A0ABZ1IH20_9PSEU</name>
<evidence type="ECO:0000313" key="3">
    <source>
        <dbReference type="Proteomes" id="UP001330812"/>
    </source>
</evidence>
<accession>A0ABZ1IH20</accession>
<dbReference type="Proteomes" id="UP001330812">
    <property type="component" value="Chromosome"/>
</dbReference>
<dbReference type="RefSeq" id="WP_326836486.1">
    <property type="nucleotide sequence ID" value="NZ_CP142149.1"/>
</dbReference>
<proteinExistence type="predicted"/>
<dbReference type="InterPro" id="IPR032710">
    <property type="entry name" value="NTF2-like_dom_sf"/>
</dbReference>
<sequence length="124" mass="14040">MDFTETVTTVLDGWQRGIDDHRPADVAAFFTEDALFQGAHPGYSLGRQGVADYYAGQPVGLTVRYAIRELRPLADGVLSAYVDPVFTRPDGVVLRFHLTLILRRQDTGRWLISHYHVSRIEENH</sequence>
<dbReference type="InterPro" id="IPR027843">
    <property type="entry name" value="DUF4440"/>
</dbReference>
<dbReference type="SUPFAM" id="SSF54427">
    <property type="entry name" value="NTF2-like"/>
    <property type="match status" value="1"/>
</dbReference>